<dbReference type="SUPFAM" id="SSF53448">
    <property type="entry name" value="Nucleotide-diphospho-sugar transferases"/>
    <property type="match status" value="1"/>
</dbReference>
<dbReference type="PANTHER" id="PTHR43685:SF13">
    <property type="entry name" value="O ANTIGEN BIOSYNTHESIS RHAMNOSYLTRANSFERASE RFBN"/>
    <property type="match status" value="1"/>
</dbReference>
<reference evidence="2 3" key="1">
    <citation type="submission" date="2021-04" db="EMBL/GenBank/DDBJ databases">
        <authorList>
            <person name="Rakotoarivonina H."/>
        </authorList>
    </citation>
    <scope>NUCLEOTIDE SEQUENCE [LARGE SCALE GENOMIC DNA]</scope>
    <source>
        <strain evidence="2 3">XE</strain>
    </source>
</reference>
<dbReference type="CDD" id="cd00761">
    <property type="entry name" value="Glyco_tranf_GTA_type"/>
    <property type="match status" value="1"/>
</dbReference>
<dbReference type="InterPro" id="IPR050834">
    <property type="entry name" value="Glycosyltransf_2"/>
</dbReference>
<sequence>MSVIIPTLQAGEELRRLIEKLQNQTLAPREILVIDSASTDGTPEIALGCGARVIGIDRKDFDHGGTRNLAASYAVGEVLVFMTQDAVPAHPEMLERLVAPLEDERIACAYARQEPRPDAGVLERLTRAHLYPEQPDVKWKSDLPRHGIRTFFCSNVCAAYRRDVFEQLGRFPSPVLFNEDLFFAARCILADYGVAYAADARVVHSHDYTLVQQFRRYFDNGVSMCGNDTVYAWSGVGRSGGGMVLAITRELIRSRQMRYIPRLLMESAAKFIGYQLGKRHRLLPGALCRRFSMHRGIWDRYYQTRSAGETLQG</sequence>
<accession>A0ABM8V862</accession>
<feature type="domain" description="Glycosyltransferase 2-like" evidence="1">
    <location>
        <begin position="2"/>
        <end position="168"/>
    </location>
</feature>
<gene>
    <name evidence="2" type="primary">txxe 2821-GT2</name>
    <name evidence="2" type="ORF">TXXE_17410</name>
</gene>
<evidence type="ECO:0000313" key="3">
    <source>
        <dbReference type="Proteomes" id="UP000681526"/>
    </source>
</evidence>
<dbReference type="Proteomes" id="UP000681526">
    <property type="component" value="Unassembled WGS sequence"/>
</dbReference>
<dbReference type="InterPro" id="IPR001173">
    <property type="entry name" value="Glyco_trans_2-like"/>
</dbReference>
<dbReference type="RefSeq" id="WP_213486238.1">
    <property type="nucleotide sequence ID" value="NZ_CAJRAY010000088.1"/>
</dbReference>
<dbReference type="Gene3D" id="3.90.550.10">
    <property type="entry name" value="Spore Coat Polysaccharide Biosynthesis Protein SpsA, Chain A"/>
    <property type="match status" value="1"/>
</dbReference>
<dbReference type="GO" id="GO:0016757">
    <property type="term" value="F:glycosyltransferase activity"/>
    <property type="evidence" value="ECO:0007669"/>
    <property type="project" value="UniProtKB-KW"/>
</dbReference>
<dbReference type="Pfam" id="PF00535">
    <property type="entry name" value="Glycos_transf_2"/>
    <property type="match status" value="1"/>
</dbReference>
<name>A0ABM8V862_THEXY</name>
<dbReference type="EC" id="2.4.1.-" evidence="2"/>
<evidence type="ECO:0000259" key="1">
    <source>
        <dbReference type="Pfam" id="PF00535"/>
    </source>
</evidence>
<keyword evidence="2" id="KW-0808">Transferase</keyword>
<keyword evidence="2" id="KW-0328">Glycosyltransferase</keyword>
<protein>
    <submittedName>
        <fullName evidence="2">Glycosyl transferase family 2</fullName>
        <ecNumber evidence="2">2.4.1.-</ecNumber>
    </submittedName>
</protein>
<evidence type="ECO:0000313" key="2">
    <source>
        <dbReference type="EMBL" id="CAG5091989.1"/>
    </source>
</evidence>
<organism evidence="2 3">
    <name type="scientific">Thermobacillus xylanilyticus</name>
    <dbReference type="NCBI Taxonomy" id="76633"/>
    <lineage>
        <taxon>Bacteria</taxon>
        <taxon>Bacillati</taxon>
        <taxon>Bacillota</taxon>
        <taxon>Bacilli</taxon>
        <taxon>Bacillales</taxon>
        <taxon>Paenibacillaceae</taxon>
        <taxon>Thermobacillus</taxon>
    </lineage>
</organism>
<dbReference type="EMBL" id="CAJRAY010000088">
    <property type="protein sequence ID" value="CAG5091989.1"/>
    <property type="molecule type" value="Genomic_DNA"/>
</dbReference>
<dbReference type="InterPro" id="IPR029044">
    <property type="entry name" value="Nucleotide-diphossugar_trans"/>
</dbReference>
<proteinExistence type="predicted"/>
<dbReference type="PANTHER" id="PTHR43685">
    <property type="entry name" value="GLYCOSYLTRANSFERASE"/>
    <property type="match status" value="1"/>
</dbReference>
<comment type="caution">
    <text evidence="2">The sequence shown here is derived from an EMBL/GenBank/DDBJ whole genome shotgun (WGS) entry which is preliminary data.</text>
</comment>
<keyword evidence="3" id="KW-1185">Reference proteome</keyword>